<keyword evidence="6" id="KW-0418">Kinase</keyword>
<proteinExistence type="predicted"/>
<dbReference type="SMART" id="SM00387">
    <property type="entry name" value="HATPase_c"/>
    <property type="match status" value="1"/>
</dbReference>
<name>A0A382D7P8_9ZZZZ</name>
<evidence type="ECO:0000256" key="6">
    <source>
        <dbReference type="ARBA" id="ARBA00022777"/>
    </source>
</evidence>
<dbReference type="InterPro" id="IPR036890">
    <property type="entry name" value="HATPase_C_sf"/>
</dbReference>
<evidence type="ECO:0000256" key="8">
    <source>
        <dbReference type="ARBA" id="ARBA00023012"/>
    </source>
</evidence>
<dbReference type="Pfam" id="PF08448">
    <property type="entry name" value="PAS_4"/>
    <property type="match status" value="1"/>
</dbReference>
<dbReference type="PROSITE" id="PS50885">
    <property type="entry name" value="HAMP"/>
    <property type="match status" value="1"/>
</dbReference>
<dbReference type="Pfam" id="PF00672">
    <property type="entry name" value="HAMP"/>
    <property type="match status" value="1"/>
</dbReference>
<dbReference type="EMBL" id="UINC01037762">
    <property type="protein sequence ID" value="SVB33731.1"/>
    <property type="molecule type" value="Genomic_DNA"/>
</dbReference>
<dbReference type="SUPFAM" id="SSF47384">
    <property type="entry name" value="Homodimeric domain of signal transducing histidine kinase"/>
    <property type="match status" value="1"/>
</dbReference>
<dbReference type="SUPFAM" id="SSF55785">
    <property type="entry name" value="PYP-like sensor domain (PAS domain)"/>
    <property type="match status" value="1"/>
</dbReference>
<dbReference type="SMART" id="SM00388">
    <property type="entry name" value="HisKA"/>
    <property type="match status" value="1"/>
</dbReference>
<dbReference type="CDD" id="cd06225">
    <property type="entry name" value="HAMP"/>
    <property type="match status" value="1"/>
</dbReference>
<evidence type="ECO:0000256" key="4">
    <source>
        <dbReference type="ARBA" id="ARBA00022679"/>
    </source>
</evidence>
<dbReference type="InterPro" id="IPR003661">
    <property type="entry name" value="HisK_dim/P_dom"/>
</dbReference>
<evidence type="ECO:0000256" key="2">
    <source>
        <dbReference type="ARBA" id="ARBA00012438"/>
    </source>
</evidence>
<reference evidence="12" key="1">
    <citation type="submission" date="2018-05" db="EMBL/GenBank/DDBJ databases">
        <authorList>
            <person name="Lanie J.A."/>
            <person name="Ng W.-L."/>
            <person name="Kazmierczak K.M."/>
            <person name="Andrzejewski T.M."/>
            <person name="Davidsen T.M."/>
            <person name="Wayne K.J."/>
            <person name="Tettelin H."/>
            <person name="Glass J.I."/>
            <person name="Rusch D."/>
            <person name="Podicherti R."/>
            <person name="Tsui H.-C.T."/>
            <person name="Winkler M.E."/>
        </authorList>
    </citation>
    <scope>NUCLEOTIDE SEQUENCE</scope>
</reference>
<evidence type="ECO:0000256" key="1">
    <source>
        <dbReference type="ARBA" id="ARBA00000085"/>
    </source>
</evidence>
<feature type="domain" description="HAMP" evidence="11">
    <location>
        <begin position="206"/>
        <end position="258"/>
    </location>
</feature>
<comment type="catalytic activity">
    <reaction evidence="1">
        <text>ATP + protein L-histidine = ADP + protein N-phospho-L-histidine.</text>
        <dbReference type="EC" id="2.7.13.3"/>
    </reaction>
</comment>
<dbReference type="InterPro" id="IPR004358">
    <property type="entry name" value="Sig_transdc_His_kin-like_C"/>
</dbReference>
<dbReference type="InterPro" id="IPR003660">
    <property type="entry name" value="HAMP_dom"/>
</dbReference>
<dbReference type="InterPro" id="IPR035965">
    <property type="entry name" value="PAS-like_dom_sf"/>
</dbReference>
<protein>
    <recommendedName>
        <fullName evidence="2">histidine kinase</fullName>
        <ecNumber evidence="2">2.7.13.3</ecNumber>
    </recommendedName>
</protein>
<evidence type="ECO:0000259" key="11">
    <source>
        <dbReference type="PROSITE" id="PS50885"/>
    </source>
</evidence>
<dbReference type="Pfam" id="PF02518">
    <property type="entry name" value="HATPase_c"/>
    <property type="match status" value="1"/>
</dbReference>
<dbReference type="Gene3D" id="6.10.340.10">
    <property type="match status" value="1"/>
</dbReference>
<evidence type="ECO:0000313" key="12">
    <source>
        <dbReference type="EMBL" id="SVB33731.1"/>
    </source>
</evidence>
<dbReference type="InterPro" id="IPR013656">
    <property type="entry name" value="PAS_4"/>
</dbReference>
<dbReference type="InterPro" id="IPR036097">
    <property type="entry name" value="HisK_dim/P_sf"/>
</dbReference>
<evidence type="ECO:0000256" key="9">
    <source>
        <dbReference type="SAM" id="Phobius"/>
    </source>
</evidence>
<gene>
    <name evidence="12" type="ORF">METZ01_LOCUS186585</name>
</gene>
<keyword evidence="9" id="KW-0812">Transmembrane</keyword>
<dbReference type="SMART" id="SM00304">
    <property type="entry name" value="HAMP"/>
    <property type="match status" value="1"/>
</dbReference>
<dbReference type="PANTHER" id="PTHR43065:SF10">
    <property type="entry name" value="PEROXIDE STRESS-ACTIVATED HISTIDINE KINASE MAK3"/>
    <property type="match status" value="1"/>
</dbReference>
<evidence type="ECO:0000256" key="7">
    <source>
        <dbReference type="ARBA" id="ARBA00022840"/>
    </source>
</evidence>
<keyword evidence="5" id="KW-0547">Nucleotide-binding</keyword>
<dbReference type="GO" id="GO:0000155">
    <property type="term" value="F:phosphorelay sensor kinase activity"/>
    <property type="evidence" value="ECO:0007669"/>
    <property type="project" value="InterPro"/>
</dbReference>
<keyword evidence="3" id="KW-0597">Phosphoprotein</keyword>
<evidence type="ECO:0000259" key="10">
    <source>
        <dbReference type="PROSITE" id="PS50109"/>
    </source>
</evidence>
<evidence type="ECO:0000256" key="3">
    <source>
        <dbReference type="ARBA" id="ARBA00022553"/>
    </source>
</evidence>
<feature type="domain" description="Histidine kinase" evidence="10">
    <location>
        <begin position="402"/>
        <end position="614"/>
    </location>
</feature>
<dbReference type="Pfam" id="PF00512">
    <property type="entry name" value="HisKA"/>
    <property type="match status" value="1"/>
</dbReference>
<dbReference type="AlphaFoldDB" id="A0A382D7P8"/>
<dbReference type="PANTHER" id="PTHR43065">
    <property type="entry name" value="SENSOR HISTIDINE KINASE"/>
    <property type="match status" value="1"/>
</dbReference>
<dbReference type="GO" id="GO:0016020">
    <property type="term" value="C:membrane"/>
    <property type="evidence" value="ECO:0007669"/>
    <property type="project" value="InterPro"/>
</dbReference>
<keyword evidence="9" id="KW-1133">Transmembrane helix</keyword>
<dbReference type="SUPFAM" id="SSF158472">
    <property type="entry name" value="HAMP domain-like"/>
    <property type="match status" value="1"/>
</dbReference>
<dbReference type="CDD" id="cd00082">
    <property type="entry name" value="HisKA"/>
    <property type="match status" value="1"/>
</dbReference>
<dbReference type="Gene3D" id="3.30.450.20">
    <property type="entry name" value="PAS domain"/>
    <property type="match status" value="1"/>
</dbReference>
<evidence type="ECO:0000256" key="5">
    <source>
        <dbReference type="ARBA" id="ARBA00022741"/>
    </source>
</evidence>
<keyword evidence="7" id="KW-0067">ATP-binding</keyword>
<accession>A0A382D7P8</accession>
<feature type="transmembrane region" description="Helical" evidence="9">
    <location>
        <begin position="181"/>
        <end position="202"/>
    </location>
</feature>
<dbReference type="Gene3D" id="3.30.565.10">
    <property type="entry name" value="Histidine kinase-like ATPase, C-terminal domain"/>
    <property type="match status" value="1"/>
</dbReference>
<dbReference type="EC" id="2.7.13.3" evidence="2"/>
<dbReference type="SUPFAM" id="SSF55874">
    <property type="entry name" value="ATPase domain of HSP90 chaperone/DNA topoisomerase II/histidine kinase"/>
    <property type="match status" value="1"/>
</dbReference>
<dbReference type="PROSITE" id="PS50109">
    <property type="entry name" value="HIS_KIN"/>
    <property type="match status" value="1"/>
</dbReference>
<feature type="non-terminal residue" evidence="12">
    <location>
        <position position="1"/>
    </location>
</feature>
<dbReference type="GO" id="GO:0005524">
    <property type="term" value="F:ATP binding"/>
    <property type="evidence" value="ECO:0007669"/>
    <property type="project" value="UniProtKB-KW"/>
</dbReference>
<keyword evidence="4" id="KW-0808">Transferase</keyword>
<organism evidence="12">
    <name type="scientific">marine metagenome</name>
    <dbReference type="NCBI Taxonomy" id="408172"/>
    <lineage>
        <taxon>unclassified sequences</taxon>
        <taxon>metagenomes</taxon>
        <taxon>ecological metagenomes</taxon>
    </lineage>
</organism>
<dbReference type="PRINTS" id="PR00344">
    <property type="entry name" value="BCTRLSENSOR"/>
</dbReference>
<sequence>AIQFINRGIDSWFNVDVEQGLSNALELSQTVLDIQMRQHLDEVESMAARLASSGYTDIVGELSDLRRESQAGELTIFTTNDQILATSSGNSSVGVPRYPSDEIVLQLGQGRSYVGLEPGLEGNYEILTAINIMSRFPGGEETILQASFPVEQRLSELANQVQASYDQYGVLSFLRDPLKSGFTVTLSLVLLIALLAAVYGAFFSAQRLVVPIQQLMAGTRAVARGDFDTLLPTPSHDEIGFLVRSFNDMTRRLSKASEEARSGQQQVESERKKLEVILARLKTGVVSLESNLRIRTANQAASTILGVDLESHVGEQLSALADSKPLLAEFLAVNAAHLKKGENEWREQIIQEGEVGRRVLMCACTALPSEGDYPGGYVVVFDEITALLEAQRDAAWGEVARRLAHEIKNPLTPIQLSAERLRRRFLPTQSSDAELLNRATHTIIQQVEAMKDMVNAFSEYARTPQIELTQFDLNDLLMEVAELYRHQDEPLKVYLDLDNNLPLVQADPGRMRQVFHNLIRNALEAVENQNGARIDICTRHIKGELEGAEIKVSDNGPGFHGNIVRQAFEPYVTSKAKGTGLGLAIVKKLVDEHGGRITACNGERGGAEISILIP</sequence>
<keyword evidence="9" id="KW-0472">Membrane</keyword>
<dbReference type="InterPro" id="IPR003594">
    <property type="entry name" value="HATPase_dom"/>
</dbReference>
<feature type="non-terminal residue" evidence="12">
    <location>
        <position position="614"/>
    </location>
</feature>
<keyword evidence="8" id="KW-0902">Two-component regulatory system</keyword>
<dbReference type="Gene3D" id="1.10.287.130">
    <property type="match status" value="1"/>
</dbReference>
<dbReference type="InterPro" id="IPR005467">
    <property type="entry name" value="His_kinase_dom"/>
</dbReference>